<comment type="caution">
    <text evidence="1">The sequence shown here is derived from an EMBL/GenBank/DDBJ whole genome shotgun (WGS) entry which is preliminary data.</text>
</comment>
<gene>
    <name evidence="1" type="ORF">BKK50_10925</name>
</gene>
<dbReference type="STRING" id="1908260.BKK50_10925"/>
<dbReference type="EMBL" id="MLHJ01000129">
    <property type="protein sequence ID" value="OOF39125.1"/>
    <property type="molecule type" value="Genomic_DNA"/>
</dbReference>
<accession>A0A1V3IEP5</accession>
<name>A0A1V3IEP5_9PAST</name>
<dbReference type="RefSeq" id="WP_077418079.1">
    <property type="nucleotide sequence ID" value="NZ_MLHI01000063.1"/>
</dbReference>
<keyword evidence="2" id="KW-1185">Reference proteome</keyword>
<reference evidence="1 2" key="1">
    <citation type="submission" date="2016-10" db="EMBL/GenBank/DDBJ databases">
        <title>Rodentibacter gen. nov. and new species.</title>
        <authorList>
            <person name="Christensen H."/>
        </authorList>
    </citation>
    <scope>NUCLEOTIDE SEQUENCE [LARGE SCALE GENOMIC DNA]</scope>
    <source>
        <strain evidence="1 2">CCUG17206</strain>
    </source>
</reference>
<dbReference type="AlphaFoldDB" id="A0A1V3IEP5"/>
<evidence type="ECO:0000313" key="1">
    <source>
        <dbReference type="EMBL" id="OOF39125.1"/>
    </source>
</evidence>
<protein>
    <recommendedName>
        <fullName evidence="3">AsmA-like C-terminal domain-containing protein</fullName>
    </recommendedName>
</protein>
<evidence type="ECO:0000313" key="2">
    <source>
        <dbReference type="Proteomes" id="UP000189433"/>
    </source>
</evidence>
<sequence>MKKIAISLLIVLVAIFAFFYIQLQQAKSQLTEQLALHNIQVKSLEFGFLPQPYFTIEQLNYHALSLKQIEGKLAFLPLMFGNPKLEQLTINQIKFSENALNSAKITLSFSDFLLKKLLAKNIAFDGENRIAIELEKPIYGKNTRFNFTFNKANIAFRQDQESLIQINKAKLNDQTLGYIEIHADFFKPQKALIAYIKPACNTDCLAVLKFNELEQKSAVKFSGKNFPMERLLTLLSFPNTMTGTTDFNILLTFSNSALMQGKFDFSAQYGTLLGVNLLDLATQYFPINYNDELLQEKKMNTAYQTFISSLSLENNLLTVNKISLKTPALLGEGNGTIDLSTMQCNINLNLSAANEKYQNLKLPIRFFDSCYSPQYKLEINKNFRQQLKDLIKEKLKS</sequence>
<evidence type="ECO:0008006" key="3">
    <source>
        <dbReference type="Google" id="ProtNLM"/>
    </source>
</evidence>
<dbReference type="OrthoDB" id="5689712at2"/>
<proteinExistence type="predicted"/>
<organism evidence="1 2">
    <name type="scientific">Rodentibacter rarus</name>
    <dbReference type="NCBI Taxonomy" id="1908260"/>
    <lineage>
        <taxon>Bacteria</taxon>
        <taxon>Pseudomonadati</taxon>
        <taxon>Pseudomonadota</taxon>
        <taxon>Gammaproteobacteria</taxon>
        <taxon>Pasteurellales</taxon>
        <taxon>Pasteurellaceae</taxon>
        <taxon>Rodentibacter</taxon>
    </lineage>
</organism>
<dbReference type="Proteomes" id="UP000189433">
    <property type="component" value="Unassembled WGS sequence"/>
</dbReference>